<gene>
    <name evidence="1" type="ORF">AVEN_96153_1</name>
</gene>
<protein>
    <submittedName>
        <fullName evidence="1">Uncharacterized protein</fullName>
    </submittedName>
</protein>
<evidence type="ECO:0000313" key="2">
    <source>
        <dbReference type="Proteomes" id="UP000499080"/>
    </source>
</evidence>
<dbReference type="AlphaFoldDB" id="A0A4Y2MCX6"/>
<accession>A0A4Y2MCX6</accession>
<evidence type="ECO:0000313" key="1">
    <source>
        <dbReference type="EMBL" id="GBN24941.1"/>
    </source>
</evidence>
<dbReference type="EMBL" id="BGPR01007181">
    <property type="protein sequence ID" value="GBN24941.1"/>
    <property type="molecule type" value="Genomic_DNA"/>
</dbReference>
<sequence>MAPGSKYDSTEDLWCMWAWSKLNRMSSIKRSSAGVVRKLGEIGASSGAVLIIGLGSKNLERTPEKVAQMLYLHQVGTRMSDIQHLLDNNQALLETH</sequence>
<reference evidence="1 2" key="1">
    <citation type="journal article" date="2019" name="Sci. Rep.">
        <title>Orb-weaving spider Araneus ventricosus genome elucidates the spidroin gene catalogue.</title>
        <authorList>
            <person name="Kono N."/>
            <person name="Nakamura H."/>
            <person name="Ohtoshi R."/>
            <person name="Moran D.A.P."/>
            <person name="Shinohara A."/>
            <person name="Yoshida Y."/>
            <person name="Fujiwara M."/>
            <person name="Mori M."/>
            <person name="Tomita M."/>
            <person name="Arakawa K."/>
        </authorList>
    </citation>
    <scope>NUCLEOTIDE SEQUENCE [LARGE SCALE GENOMIC DNA]</scope>
</reference>
<keyword evidence="2" id="KW-1185">Reference proteome</keyword>
<comment type="caution">
    <text evidence="1">The sequence shown here is derived from an EMBL/GenBank/DDBJ whole genome shotgun (WGS) entry which is preliminary data.</text>
</comment>
<organism evidence="1 2">
    <name type="scientific">Araneus ventricosus</name>
    <name type="common">Orbweaver spider</name>
    <name type="synonym">Epeira ventricosa</name>
    <dbReference type="NCBI Taxonomy" id="182803"/>
    <lineage>
        <taxon>Eukaryota</taxon>
        <taxon>Metazoa</taxon>
        <taxon>Ecdysozoa</taxon>
        <taxon>Arthropoda</taxon>
        <taxon>Chelicerata</taxon>
        <taxon>Arachnida</taxon>
        <taxon>Araneae</taxon>
        <taxon>Araneomorphae</taxon>
        <taxon>Entelegynae</taxon>
        <taxon>Araneoidea</taxon>
        <taxon>Araneidae</taxon>
        <taxon>Araneus</taxon>
    </lineage>
</organism>
<name>A0A4Y2MCX6_ARAVE</name>
<dbReference type="Proteomes" id="UP000499080">
    <property type="component" value="Unassembled WGS sequence"/>
</dbReference>
<proteinExistence type="predicted"/>